<keyword evidence="4 7" id="KW-1133">Transmembrane helix</keyword>
<feature type="transmembrane region" description="Helical" evidence="7">
    <location>
        <begin position="97"/>
        <end position="119"/>
    </location>
</feature>
<dbReference type="Pfam" id="PF04505">
    <property type="entry name" value="CD225"/>
    <property type="match status" value="1"/>
</dbReference>
<name>A0A2I4CI25_AUSLI</name>
<keyword evidence="8" id="KW-1185">Reference proteome</keyword>
<gene>
    <name evidence="9" type="primary">LOC106528895</name>
</gene>
<dbReference type="OrthoDB" id="6083617at2759"/>
<evidence type="ECO:0000256" key="7">
    <source>
        <dbReference type="SAM" id="Phobius"/>
    </source>
</evidence>
<organism evidence="8 9">
    <name type="scientific">Austrofundulus limnaeus</name>
    <name type="common">Annual killifish</name>
    <dbReference type="NCBI Taxonomy" id="52670"/>
    <lineage>
        <taxon>Eukaryota</taxon>
        <taxon>Metazoa</taxon>
        <taxon>Chordata</taxon>
        <taxon>Craniata</taxon>
        <taxon>Vertebrata</taxon>
        <taxon>Euteleostomi</taxon>
        <taxon>Actinopterygii</taxon>
        <taxon>Neopterygii</taxon>
        <taxon>Teleostei</taxon>
        <taxon>Neoteleostei</taxon>
        <taxon>Acanthomorphata</taxon>
        <taxon>Ovalentaria</taxon>
        <taxon>Atherinomorphae</taxon>
        <taxon>Cyprinodontiformes</taxon>
        <taxon>Rivulidae</taxon>
        <taxon>Austrofundulus</taxon>
    </lineage>
</organism>
<dbReference type="PANTHER" id="PTHR14948:SF46">
    <property type="entry name" value="DISPANIN SUBFAMILY A MEMBER 2B-LIKE-RELATED"/>
    <property type="match status" value="1"/>
</dbReference>
<dbReference type="GO" id="GO:0016020">
    <property type="term" value="C:membrane"/>
    <property type="evidence" value="ECO:0007669"/>
    <property type="project" value="UniProtKB-SubCell"/>
</dbReference>
<dbReference type="PANTHER" id="PTHR14948">
    <property type="entry name" value="NG5"/>
    <property type="match status" value="1"/>
</dbReference>
<evidence type="ECO:0000256" key="1">
    <source>
        <dbReference type="ARBA" id="ARBA00004370"/>
    </source>
</evidence>
<evidence type="ECO:0000256" key="3">
    <source>
        <dbReference type="ARBA" id="ARBA00022692"/>
    </source>
</evidence>
<dbReference type="GeneID" id="106528895"/>
<feature type="transmembrane region" description="Helical" evidence="7">
    <location>
        <begin position="148"/>
        <end position="172"/>
    </location>
</feature>
<evidence type="ECO:0000256" key="6">
    <source>
        <dbReference type="SAM" id="MobiDB-lite"/>
    </source>
</evidence>
<evidence type="ECO:0000313" key="8">
    <source>
        <dbReference type="Proteomes" id="UP000192220"/>
    </source>
</evidence>
<feature type="region of interest" description="Disordered" evidence="6">
    <location>
        <begin position="1"/>
        <end position="49"/>
    </location>
</feature>
<dbReference type="InterPro" id="IPR051423">
    <property type="entry name" value="CD225/Dispanin"/>
</dbReference>
<keyword evidence="5 7" id="KW-0472">Membrane</keyword>
<evidence type="ECO:0000313" key="9">
    <source>
        <dbReference type="RefSeq" id="XP_013879633.1"/>
    </source>
</evidence>
<comment type="subcellular location">
    <subcellularLocation>
        <location evidence="1">Membrane</location>
    </subcellularLocation>
</comment>
<dbReference type="RefSeq" id="XP_013879633.1">
    <property type="nucleotide sequence ID" value="XM_014024179.1"/>
</dbReference>
<protein>
    <submittedName>
        <fullName evidence="9">Proline-rich transmembrane protein 1</fullName>
    </submittedName>
</protein>
<dbReference type="Proteomes" id="UP000192220">
    <property type="component" value="Unplaced"/>
</dbReference>
<proteinExistence type="inferred from homology"/>
<dbReference type="InParanoid" id="A0A2I4CI25"/>
<evidence type="ECO:0000256" key="2">
    <source>
        <dbReference type="ARBA" id="ARBA00006843"/>
    </source>
</evidence>
<evidence type="ECO:0000256" key="4">
    <source>
        <dbReference type="ARBA" id="ARBA00022989"/>
    </source>
</evidence>
<dbReference type="STRING" id="52670.A0A2I4CI25"/>
<sequence>MDPNKSPSAPPSGWTDEKSVMMQNPPPPPYQDGPQPGAPHFYPPQPQGYGMPQQYGAEYNQQAYNMGQQYPSQPNTVMVQPTVYVARGPLVNPVNDYLGYSIFTMLCCCMPLGIAALIYSISTREANHTGDQLAAERNSRTARTLNHVALGLGLGSLVLCIIYVIVIVVVHAHN</sequence>
<keyword evidence="3 7" id="KW-0812">Transmembrane</keyword>
<reference evidence="9" key="1">
    <citation type="submission" date="2025-08" db="UniProtKB">
        <authorList>
            <consortium name="RefSeq"/>
        </authorList>
    </citation>
    <scope>IDENTIFICATION</scope>
    <source>
        <strain evidence="9">Quisiro</strain>
        <tissue evidence="9">Liver</tissue>
    </source>
</reference>
<accession>A0A2I4CI25</accession>
<evidence type="ECO:0000256" key="5">
    <source>
        <dbReference type="ARBA" id="ARBA00023136"/>
    </source>
</evidence>
<comment type="similarity">
    <text evidence="2">Belongs to the CD225/Dispanin family.</text>
</comment>
<dbReference type="KEGG" id="alim:106528895"/>
<dbReference type="AlphaFoldDB" id="A0A2I4CI25"/>
<dbReference type="InterPro" id="IPR007593">
    <property type="entry name" value="CD225/Dispanin_fam"/>
</dbReference>